<keyword evidence="1" id="KW-0472">Membrane</keyword>
<dbReference type="Proteomes" id="UP000216779">
    <property type="component" value="Unassembled WGS sequence"/>
</dbReference>
<protein>
    <submittedName>
        <fullName evidence="2">Uncharacterized protein</fullName>
    </submittedName>
</protein>
<dbReference type="AlphaFoldDB" id="A0A257SHT0"/>
<feature type="transmembrane region" description="Helical" evidence="1">
    <location>
        <begin position="7"/>
        <end position="28"/>
    </location>
</feature>
<name>A0A257SHT0_9PROT</name>
<feature type="transmembrane region" description="Helical" evidence="1">
    <location>
        <begin position="68"/>
        <end position="87"/>
    </location>
</feature>
<feature type="transmembrane region" description="Helical" evidence="1">
    <location>
        <begin position="40"/>
        <end position="56"/>
    </location>
</feature>
<keyword evidence="1" id="KW-0812">Transmembrane</keyword>
<organism evidence="2 3">
    <name type="scientific">Acidithiobacillus ferrivorans</name>
    <dbReference type="NCBI Taxonomy" id="160808"/>
    <lineage>
        <taxon>Bacteria</taxon>
        <taxon>Pseudomonadati</taxon>
        <taxon>Pseudomonadota</taxon>
        <taxon>Acidithiobacillia</taxon>
        <taxon>Acidithiobacillales</taxon>
        <taxon>Acidithiobacillaceae</taxon>
        <taxon>Acidithiobacillus</taxon>
    </lineage>
</organism>
<accession>A0A257SHT0</accession>
<evidence type="ECO:0000313" key="2">
    <source>
        <dbReference type="EMBL" id="OYV72717.1"/>
    </source>
</evidence>
<comment type="caution">
    <text evidence="2">The sequence shown here is derived from an EMBL/GenBank/DDBJ whole genome shotgun (WGS) entry which is preliminary data.</text>
</comment>
<feature type="non-terminal residue" evidence="2">
    <location>
        <position position="108"/>
    </location>
</feature>
<dbReference type="EMBL" id="NCBC01000812">
    <property type="protein sequence ID" value="OYV72717.1"/>
    <property type="molecule type" value="Genomic_DNA"/>
</dbReference>
<sequence length="108" mass="11819">MSIRTTINSLVTMIIVLSILVGLCGVWLLAASPVSTRAEGYIGAVMLLAMIVILFLGRKLHFQGPWVAPLRIISIFLAIFLTARYLIWRVEFTIGGYGIVSLIVGLTL</sequence>
<evidence type="ECO:0000313" key="3">
    <source>
        <dbReference type="Proteomes" id="UP000216779"/>
    </source>
</evidence>
<gene>
    <name evidence="2" type="ORF">B7Z70_14385</name>
</gene>
<reference evidence="2 3" key="1">
    <citation type="submission" date="2017-03" db="EMBL/GenBank/DDBJ databases">
        <title>Lifting the veil on microbial sulfur biogeochemistry in mining wastewaters.</title>
        <authorList>
            <person name="Kantor R.S."/>
            <person name="Colenbrander Nelson T."/>
            <person name="Marshall S."/>
            <person name="Bennett D."/>
            <person name="Apte S."/>
            <person name="Camacho D."/>
            <person name="Thomas B.C."/>
            <person name="Warren L.A."/>
            <person name="Banfield J.F."/>
        </authorList>
    </citation>
    <scope>NUCLEOTIDE SEQUENCE [LARGE SCALE GENOMIC DNA]</scope>
    <source>
        <strain evidence="2">21-59-9</strain>
    </source>
</reference>
<keyword evidence="1" id="KW-1133">Transmembrane helix</keyword>
<evidence type="ECO:0000256" key="1">
    <source>
        <dbReference type="SAM" id="Phobius"/>
    </source>
</evidence>
<proteinExistence type="predicted"/>